<evidence type="ECO:0000313" key="1">
    <source>
        <dbReference type="EMBL" id="PKA50648.1"/>
    </source>
</evidence>
<evidence type="ECO:0000313" key="2">
    <source>
        <dbReference type="Proteomes" id="UP000236161"/>
    </source>
</evidence>
<dbReference type="OrthoDB" id="306876at2759"/>
<dbReference type="EMBL" id="KZ452022">
    <property type="protein sequence ID" value="PKA50648.1"/>
    <property type="molecule type" value="Genomic_DNA"/>
</dbReference>
<dbReference type="AlphaFoldDB" id="A0A2I0A523"/>
<proteinExistence type="predicted"/>
<sequence>MGGAWRVATPTQLARSVSVQLAGMGWRRCWDDQRRSLALRDGLNHQKHLIHWIETAKLTWRKPNLSAAFIAWLHLEDPLFYTLESSFFTYAGVIAAVGELNKLSSITGDQAIYPLLIGLFSSSLSGICYCFIRAAAKASDDPVFINPRSSSDGTDDPCGALKENCQRMDGRKKISSLLTDWRLG</sequence>
<accession>A0A2I0A523</accession>
<protein>
    <submittedName>
        <fullName evidence="1">Uncharacterized protein</fullName>
    </submittedName>
</protein>
<gene>
    <name evidence="1" type="ORF">AXF42_Ash017987</name>
</gene>
<name>A0A2I0A523_9ASPA</name>
<dbReference type="Proteomes" id="UP000236161">
    <property type="component" value="Unassembled WGS sequence"/>
</dbReference>
<reference evidence="1 2" key="1">
    <citation type="journal article" date="2017" name="Nature">
        <title>The Apostasia genome and the evolution of orchids.</title>
        <authorList>
            <person name="Zhang G.Q."/>
            <person name="Liu K.W."/>
            <person name="Li Z."/>
            <person name="Lohaus R."/>
            <person name="Hsiao Y.Y."/>
            <person name="Niu S.C."/>
            <person name="Wang J.Y."/>
            <person name="Lin Y.C."/>
            <person name="Xu Q."/>
            <person name="Chen L.J."/>
            <person name="Yoshida K."/>
            <person name="Fujiwara S."/>
            <person name="Wang Z.W."/>
            <person name="Zhang Y.Q."/>
            <person name="Mitsuda N."/>
            <person name="Wang M."/>
            <person name="Liu G.H."/>
            <person name="Pecoraro L."/>
            <person name="Huang H.X."/>
            <person name="Xiao X.J."/>
            <person name="Lin M."/>
            <person name="Wu X.Y."/>
            <person name="Wu W.L."/>
            <person name="Chen Y.Y."/>
            <person name="Chang S.B."/>
            <person name="Sakamoto S."/>
            <person name="Ohme-Takagi M."/>
            <person name="Yagi M."/>
            <person name="Zeng S.J."/>
            <person name="Shen C.Y."/>
            <person name="Yeh C.M."/>
            <person name="Luo Y.B."/>
            <person name="Tsai W.C."/>
            <person name="Van de Peer Y."/>
            <person name="Liu Z.J."/>
        </authorList>
    </citation>
    <scope>NUCLEOTIDE SEQUENCE [LARGE SCALE GENOMIC DNA]</scope>
    <source>
        <strain evidence="2">cv. Shenzhen</strain>
        <tissue evidence="1">Stem</tissue>
    </source>
</reference>
<keyword evidence="2" id="KW-1185">Reference proteome</keyword>
<organism evidence="1 2">
    <name type="scientific">Apostasia shenzhenica</name>
    <dbReference type="NCBI Taxonomy" id="1088818"/>
    <lineage>
        <taxon>Eukaryota</taxon>
        <taxon>Viridiplantae</taxon>
        <taxon>Streptophyta</taxon>
        <taxon>Embryophyta</taxon>
        <taxon>Tracheophyta</taxon>
        <taxon>Spermatophyta</taxon>
        <taxon>Magnoliopsida</taxon>
        <taxon>Liliopsida</taxon>
        <taxon>Asparagales</taxon>
        <taxon>Orchidaceae</taxon>
        <taxon>Apostasioideae</taxon>
        <taxon>Apostasia</taxon>
    </lineage>
</organism>